<dbReference type="Proteomes" id="UP000594261">
    <property type="component" value="Unassembled WGS sequence"/>
</dbReference>
<accession>A0A7N2N7H5</accession>
<sequence length="462" mass="53117">MRLRGEEKIPRNPAFLNFEEKLKEIDAAISAPDTKLADLPFPDHTPNCEENKERFMEFKKLNVKEDELKKSADYWVGPTSKVDKAFMDLDPALPTPTNTPMGQALSQAQVLFNIGSHIPSPPCETKRKTLRSPAQKKNKKESNVTGKENAWKGARVMNKRDEELTDKVMSSKDNEVGLKQKIRAPLEEIPKGEEAGKKQKIEGEKVVLEEDPTLVFIIETKLVVSEMKGIKSKLDRQQGLVVPSIKRGGGLVLLWRSSTKVDVQTFSPHHIDAVVTEEHGNKTWRFTGFYGHPETSKREESWRLLEELSKRSDLPWICMRDFNEILHLREKVGGNLRPEGQMRSFRETVNRCNLRDMGYIGSDFTWSRRLGGRGWVRERLDRALVSSSWVAMFPGVRLHHVAASMSDHCMLVLKAPRTRRGWRRRSKMFRFESMWLKDEQCEEVVSEAWERGKSMGTQNLFT</sequence>
<reference evidence="3" key="1">
    <citation type="submission" date="2021-01" db="UniProtKB">
        <authorList>
            <consortium name="EnsemblPlants"/>
        </authorList>
    </citation>
    <scope>IDENTIFICATION</scope>
</reference>
<dbReference type="InParanoid" id="A0A7N2N7H5"/>
<dbReference type="Gene3D" id="3.60.10.10">
    <property type="entry name" value="Endonuclease/exonuclease/phosphatase"/>
    <property type="match status" value="1"/>
</dbReference>
<evidence type="ECO:0000259" key="2">
    <source>
        <dbReference type="Pfam" id="PF03372"/>
    </source>
</evidence>
<feature type="region of interest" description="Disordered" evidence="1">
    <location>
        <begin position="118"/>
        <end position="149"/>
    </location>
</feature>
<organism evidence="3 4">
    <name type="scientific">Quercus lobata</name>
    <name type="common">Valley oak</name>
    <dbReference type="NCBI Taxonomy" id="97700"/>
    <lineage>
        <taxon>Eukaryota</taxon>
        <taxon>Viridiplantae</taxon>
        <taxon>Streptophyta</taxon>
        <taxon>Embryophyta</taxon>
        <taxon>Tracheophyta</taxon>
        <taxon>Spermatophyta</taxon>
        <taxon>Magnoliopsida</taxon>
        <taxon>eudicotyledons</taxon>
        <taxon>Gunneridae</taxon>
        <taxon>Pentapetalae</taxon>
        <taxon>rosids</taxon>
        <taxon>fabids</taxon>
        <taxon>Fagales</taxon>
        <taxon>Fagaceae</taxon>
        <taxon>Quercus</taxon>
    </lineage>
</organism>
<dbReference type="Pfam" id="PF03372">
    <property type="entry name" value="Exo_endo_phos"/>
    <property type="match status" value="1"/>
</dbReference>
<dbReference type="InterPro" id="IPR036691">
    <property type="entry name" value="Endo/exonu/phosph_ase_sf"/>
</dbReference>
<feature type="compositionally biased region" description="Basic residues" evidence="1">
    <location>
        <begin position="128"/>
        <end position="139"/>
    </location>
</feature>
<evidence type="ECO:0000313" key="4">
    <source>
        <dbReference type="Proteomes" id="UP000594261"/>
    </source>
</evidence>
<dbReference type="SUPFAM" id="SSF56219">
    <property type="entry name" value="DNase I-like"/>
    <property type="match status" value="1"/>
</dbReference>
<feature type="domain" description="Endonuclease/exonuclease/phosphatase" evidence="2">
    <location>
        <begin position="206"/>
        <end position="408"/>
    </location>
</feature>
<dbReference type="InterPro" id="IPR005135">
    <property type="entry name" value="Endo/exonuclease/phosphatase"/>
</dbReference>
<dbReference type="GO" id="GO:0003824">
    <property type="term" value="F:catalytic activity"/>
    <property type="evidence" value="ECO:0007669"/>
    <property type="project" value="InterPro"/>
</dbReference>
<evidence type="ECO:0000256" key="1">
    <source>
        <dbReference type="SAM" id="MobiDB-lite"/>
    </source>
</evidence>
<proteinExistence type="predicted"/>
<keyword evidence="4" id="KW-1185">Reference proteome</keyword>
<dbReference type="OMA" id="FASPWIM"/>
<dbReference type="PANTHER" id="PTHR33710:SF62">
    <property type="entry name" value="DUF4283 DOMAIN PROTEIN"/>
    <property type="match status" value="1"/>
</dbReference>
<dbReference type="Gramene" id="QL93p0151_0017:mrna">
    <property type="protein sequence ID" value="QL93p0151_0017:mrna"/>
    <property type="gene ID" value="QL93p0151_0017"/>
</dbReference>
<protein>
    <recommendedName>
        <fullName evidence="2">Endonuclease/exonuclease/phosphatase domain-containing protein</fullName>
    </recommendedName>
</protein>
<dbReference type="EnsemblPlants" id="QL93p0151_0017:mrna">
    <property type="protein sequence ID" value="QL93p0151_0017:mrna"/>
    <property type="gene ID" value="QL93p0151_0017"/>
</dbReference>
<dbReference type="AlphaFoldDB" id="A0A7N2N7H5"/>
<name>A0A7N2N7H5_QUELO</name>
<evidence type="ECO:0000313" key="3">
    <source>
        <dbReference type="EnsemblPlants" id="QL93p0151_0017:mrna"/>
    </source>
</evidence>
<dbReference type="PANTHER" id="PTHR33710">
    <property type="entry name" value="BNAC02G09200D PROTEIN"/>
    <property type="match status" value="1"/>
</dbReference>